<evidence type="ECO:0000313" key="3">
    <source>
        <dbReference type="EMBL" id="UZD24736.1"/>
    </source>
</evidence>
<keyword evidence="4" id="KW-1185">Reference proteome</keyword>
<keyword evidence="1" id="KW-0175">Coiled coil</keyword>
<sequence length="343" mass="40265">MRLRGLRKKKSQQRRNYKYAIKKTEDEQKIKDLNSKIEKSQNDSAEITKELKKLDNSLVTVAEKFGRTYLDKINEYLKLFNPNIQLTKLNKKGSRFVYYIKIKEFDVRSDSESISLRHTLSEGDKSSLALAFFLARLKIQENLDKKTIIFDDPISSFDSSRRSVTINQLVSLSKRCKQFILLSHDINFVKDFISRSENCKSLKIVYKNSTSAIIPHNIELETMTGIYKDLTVMHNFLEKGETSEFDKREVVRCIRPSVEGMFRLKYFTIFKSDDWLGDMLKSIRESEQNEPLNKLQPILDDLSDINDYSKSYHHSNPNYLEIPLNSEELRNYVNRTIDLIQKI</sequence>
<dbReference type="Gene3D" id="3.40.50.300">
    <property type="entry name" value="P-loop containing nucleotide triphosphate hydrolases"/>
    <property type="match status" value="1"/>
</dbReference>
<dbReference type="RefSeq" id="WP_264811446.1">
    <property type="nucleotide sequence ID" value="NZ_CP110226.1"/>
</dbReference>
<dbReference type="Proteomes" id="UP001163156">
    <property type="component" value="Chromosome"/>
</dbReference>
<evidence type="ECO:0000259" key="2">
    <source>
        <dbReference type="Pfam" id="PF13166"/>
    </source>
</evidence>
<reference evidence="3" key="1">
    <citation type="submission" date="2022-10" db="EMBL/GenBank/DDBJ databases">
        <title>Algoriphagus sp. a novel bacteria isolate from halophytes salicornia europaea.</title>
        <authorList>
            <person name="Peng Y."/>
            <person name="Jiang L."/>
            <person name="Lee J."/>
        </authorList>
    </citation>
    <scope>NUCLEOTIDE SEQUENCE</scope>
    <source>
        <strain evidence="3">TR-M5</strain>
    </source>
</reference>
<dbReference type="SUPFAM" id="SSF52540">
    <property type="entry name" value="P-loop containing nucleoside triphosphate hydrolases"/>
    <property type="match status" value="1"/>
</dbReference>
<dbReference type="Pfam" id="PF13166">
    <property type="entry name" value="AAA_13"/>
    <property type="match status" value="1"/>
</dbReference>
<name>A0ABY6MPL2_9BACT</name>
<feature type="domain" description="Protein CR006 P-loop" evidence="2">
    <location>
        <begin position="18"/>
        <end position="198"/>
    </location>
</feature>
<feature type="coiled-coil region" evidence="1">
    <location>
        <begin position="23"/>
        <end position="57"/>
    </location>
</feature>
<dbReference type="EMBL" id="CP110226">
    <property type="protein sequence ID" value="UZD24736.1"/>
    <property type="molecule type" value="Genomic_DNA"/>
</dbReference>
<evidence type="ECO:0000256" key="1">
    <source>
        <dbReference type="SAM" id="Coils"/>
    </source>
</evidence>
<proteinExistence type="predicted"/>
<protein>
    <submittedName>
        <fullName evidence="3">AAA family ATPase</fullName>
    </submittedName>
</protein>
<organism evidence="3 4">
    <name type="scientific">Algoriphagus halophytocola</name>
    <dbReference type="NCBI Taxonomy" id="2991499"/>
    <lineage>
        <taxon>Bacteria</taxon>
        <taxon>Pseudomonadati</taxon>
        <taxon>Bacteroidota</taxon>
        <taxon>Cytophagia</taxon>
        <taxon>Cytophagales</taxon>
        <taxon>Cyclobacteriaceae</taxon>
        <taxon>Algoriphagus</taxon>
    </lineage>
</organism>
<accession>A0ABY6MPL2</accession>
<evidence type="ECO:0000313" key="4">
    <source>
        <dbReference type="Proteomes" id="UP001163156"/>
    </source>
</evidence>
<dbReference type="InterPro" id="IPR026866">
    <property type="entry name" value="CR006_AAA"/>
</dbReference>
<gene>
    <name evidence="3" type="ORF">OM944_06720</name>
</gene>
<dbReference type="InterPro" id="IPR027417">
    <property type="entry name" value="P-loop_NTPase"/>
</dbReference>